<keyword evidence="4" id="KW-1185">Reference proteome</keyword>
<evidence type="ECO:0000313" key="3">
    <source>
        <dbReference type="EMBL" id="MDG3587159.1"/>
    </source>
</evidence>
<keyword evidence="1" id="KW-0732">Signal</keyword>
<dbReference type="InterPro" id="IPR035986">
    <property type="entry name" value="PKD_dom_sf"/>
</dbReference>
<dbReference type="CDD" id="cd00146">
    <property type="entry name" value="PKD"/>
    <property type="match status" value="1"/>
</dbReference>
<feature type="chain" id="PRO_5046390386" evidence="1">
    <location>
        <begin position="22"/>
        <end position="916"/>
    </location>
</feature>
<gene>
    <name evidence="3" type="ORF">OSR52_14890</name>
</gene>
<feature type="signal peptide" evidence="1">
    <location>
        <begin position="1"/>
        <end position="21"/>
    </location>
</feature>
<sequence length="916" mass="102128">MRISIRISIGFILLCCNFLFAQKESANWYFGEKAGLSFNTEPPTVMTNGQLVTNEGCATISDKNGNLLFYTDGVSVWNRRHQKMPNGTGLLGHSSSTESAIIIPKPGASNSYYVFTIDKPSYYLTEDEPIDGINYSEIDMTLDGGYGDIVAGEKSIHLVTYDASSPIQKEYKSSEKITAVSHSNGTSIWVITFFMNKFYAFEVDGNGVNTSPVISTVNEAVGPLIDKNKINISAIGYLKVSPNGKKIAIAHSSTRLGNERSSAKKSGKLLIYDFNNSTGKVTNEKLILNNEYPYGLEFSPNSKLLYATSGIYNKNDGLDKSYIYQYDLGSSNISGTKKIINESDNVPGALQLAINGKIYRAGYKVSADGTHLSVINKPNEIGNASIYSHNSVFLEGKFATLGLPPFIQSIFKYTFDFKNLCYGDTTEFEITTEDPYDTAEWDFGDGSTSNDASPTHQYAMPGNYTVTLYLSTAGRNYDPLIKQITISEPPQVINGTYELSQCDSFDNNPNDGQTTYNLSNANADITLNTTDFINVNYYHSITEAENDSLNLDYINPIYRNTQPNELLYAKVFGIVPECYNIVPIELTTSTSSNLSTYTQQACDLDDTGTAIFDLSEVRANIISNLNLPGITEVSFYKNQQDASIGTNGIADFYESSTASLYYRVEHNNECYGGGIVEISTKAFPVIQDQEIDICASEFPIEISSGLNTPLSTLYNYQWNTNQETNTITVYQPGLYELRVTDPTLDCEKTIQVKVNQIEPPYINNIKIDDRNIEVILSAPIDGYEFSVDNQFDTFQASNQFEGLEPGNHTLFVRDINNCTTISQEFSIIGFPHFFTPNNDGANDTWNIYGLDDTNFLQTIHIYIYDRYGKLINSFNPLNSNGWNGKYHGQLMPPDDYWYYLKLPNAKEYKGHFSLKI</sequence>
<comment type="caution">
    <text evidence="3">The sequence shown here is derived from an EMBL/GenBank/DDBJ whole genome shotgun (WGS) entry which is preliminary data.</text>
</comment>
<reference evidence="3" key="1">
    <citation type="submission" date="2022-11" db="EMBL/GenBank/DDBJ databases">
        <title>High-quality draft genome sequence of Galbibacter sp. strain CMA-7.</title>
        <authorList>
            <person name="Wei L."/>
            <person name="Dong C."/>
            <person name="Shao Z."/>
        </authorList>
    </citation>
    <scope>NUCLEOTIDE SEQUENCE</scope>
    <source>
        <strain evidence="3">CMA-7</strain>
    </source>
</reference>
<accession>A0ABT6FV68</accession>
<dbReference type="InterPro" id="IPR000601">
    <property type="entry name" value="PKD_dom"/>
</dbReference>
<dbReference type="InterPro" id="IPR022409">
    <property type="entry name" value="PKD/Chitinase_dom"/>
</dbReference>
<proteinExistence type="predicted"/>
<evidence type="ECO:0000259" key="2">
    <source>
        <dbReference type="PROSITE" id="PS50093"/>
    </source>
</evidence>
<dbReference type="InterPro" id="IPR013783">
    <property type="entry name" value="Ig-like_fold"/>
</dbReference>
<dbReference type="SUPFAM" id="SSF82171">
    <property type="entry name" value="DPP6 N-terminal domain-like"/>
    <property type="match status" value="1"/>
</dbReference>
<name>A0ABT6FV68_9FLAO</name>
<dbReference type="Pfam" id="PF18911">
    <property type="entry name" value="PKD_4"/>
    <property type="match status" value="1"/>
</dbReference>
<dbReference type="SUPFAM" id="SSF49299">
    <property type="entry name" value="PKD domain"/>
    <property type="match status" value="1"/>
</dbReference>
<dbReference type="NCBIfam" id="TIGR04131">
    <property type="entry name" value="Bac_Flav_CTERM"/>
    <property type="match status" value="1"/>
</dbReference>
<dbReference type="Gene3D" id="2.60.40.10">
    <property type="entry name" value="Immunoglobulins"/>
    <property type="match status" value="1"/>
</dbReference>
<evidence type="ECO:0000313" key="4">
    <source>
        <dbReference type="Proteomes" id="UP001153642"/>
    </source>
</evidence>
<evidence type="ECO:0000256" key="1">
    <source>
        <dbReference type="SAM" id="SignalP"/>
    </source>
</evidence>
<dbReference type="InterPro" id="IPR026341">
    <property type="entry name" value="T9SS_type_B"/>
</dbReference>
<dbReference type="Proteomes" id="UP001153642">
    <property type="component" value="Unassembled WGS sequence"/>
</dbReference>
<feature type="domain" description="PKD" evidence="2">
    <location>
        <begin position="432"/>
        <end position="473"/>
    </location>
</feature>
<dbReference type="EMBL" id="JAPMUA010000006">
    <property type="protein sequence ID" value="MDG3587159.1"/>
    <property type="molecule type" value="Genomic_DNA"/>
</dbReference>
<dbReference type="Pfam" id="PF13585">
    <property type="entry name" value="CHU_C"/>
    <property type="match status" value="1"/>
</dbReference>
<protein>
    <submittedName>
        <fullName evidence="3">T9SS type B sorting domain-containing protein</fullName>
    </submittedName>
</protein>
<organism evidence="3 4">
    <name type="scientific">Galbibacter pacificus</name>
    <dbReference type="NCBI Taxonomy" id="2996052"/>
    <lineage>
        <taxon>Bacteria</taxon>
        <taxon>Pseudomonadati</taxon>
        <taxon>Bacteroidota</taxon>
        <taxon>Flavobacteriia</taxon>
        <taxon>Flavobacteriales</taxon>
        <taxon>Flavobacteriaceae</taxon>
        <taxon>Galbibacter</taxon>
    </lineage>
</organism>
<dbReference type="PROSITE" id="PS50093">
    <property type="entry name" value="PKD"/>
    <property type="match status" value="1"/>
</dbReference>
<dbReference type="RefSeq" id="WP_277901129.1">
    <property type="nucleotide sequence ID" value="NZ_JAPMUA010000006.1"/>
</dbReference>
<dbReference type="SMART" id="SM00089">
    <property type="entry name" value="PKD"/>
    <property type="match status" value="1"/>
</dbReference>